<dbReference type="InterPro" id="IPR011231">
    <property type="entry name" value="Phage_VT1-Sakai_H0018"/>
</dbReference>
<organism evidence="1 2">
    <name type="scientific">Clostridium luticellarii</name>
    <dbReference type="NCBI Taxonomy" id="1691940"/>
    <lineage>
        <taxon>Bacteria</taxon>
        <taxon>Bacillati</taxon>
        <taxon>Bacillota</taxon>
        <taxon>Clostridia</taxon>
        <taxon>Eubacteriales</taxon>
        <taxon>Clostridiaceae</taxon>
        <taxon>Clostridium</taxon>
    </lineage>
</organism>
<evidence type="ECO:0008006" key="3">
    <source>
        <dbReference type="Google" id="ProtNLM"/>
    </source>
</evidence>
<comment type="caution">
    <text evidence="1">The sequence shown here is derived from an EMBL/GenBank/DDBJ whole genome shotgun (WGS) entry which is preliminary data.</text>
</comment>
<name>A0A2T0BQ16_9CLOT</name>
<evidence type="ECO:0000313" key="1">
    <source>
        <dbReference type="EMBL" id="PRR85971.1"/>
    </source>
</evidence>
<dbReference type="EMBL" id="PVXP01000009">
    <property type="protein sequence ID" value="PRR85971.1"/>
    <property type="molecule type" value="Genomic_DNA"/>
</dbReference>
<dbReference type="RefSeq" id="WP_106008480.1">
    <property type="nucleotide sequence ID" value="NZ_PVXP01000009.1"/>
</dbReference>
<evidence type="ECO:0000313" key="2">
    <source>
        <dbReference type="Proteomes" id="UP000237798"/>
    </source>
</evidence>
<keyword evidence="2" id="KW-1185">Reference proteome</keyword>
<dbReference type="OrthoDB" id="1683660at2"/>
<dbReference type="AlphaFoldDB" id="A0A2T0BQ16"/>
<accession>A0A2T0BQ16</accession>
<reference evidence="1 2" key="1">
    <citation type="submission" date="2018-03" db="EMBL/GenBank/DDBJ databases">
        <title>Genome sequence of Clostridium luticellarii DSM 29923.</title>
        <authorList>
            <person name="Poehlein A."/>
            <person name="Daniel R."/>
        </authorList>
    </citation>
    <scope>NUCLEOTIDE SEQUENCE [LARGE SCALE GENOMIC DNA]</scope>
    <source>
        <strain evidence="1 2">DSM 29923</strain>
    </source>
</reference>
<dbReference type="Proteomes" id="UP000237798">
    <property type="component" value="Unassembled WGS sequence"/>
</dbReference>
<gene>
    <name evidence="1" type="ORF">CLLU_09990</name>
</gene>
<dbReference type="Pfam" id="PF09956">
    <property type="entry name" value="Phage_cement_2"/>
    <property type="match status" value="1"/>
</dbReference>
<proteinExistence type="predicted"/>
<sequence length="132" mass="14599">MSYAGQPVPSEEQQVTRAKISDGKSVKVVVPENTTIEAQQFYLLGGFFGVAAQAVTTGEGQTDEVTLTIEQAEYETDNIVTTEAFNQGDKIYWDDTAKKFTITEGTNRLVGRVTQPKDSNNVIWFILLPQYA</sequence>
<protein>
    <recommendedName>
        <fullName evidence="3">DUF2190 family protein</fullName>
    </recommendedName>
</protein>